<evidence type="ECO:0000256" key="1">
    <source>
        <dbReference type="SAM" id="MobiDB-lite"/>
    </source>
</evidence>
<sequence length="160" mass="18372">MRREMRSEEYFKIEKECSAAIALDVTETDASVDAGVNDDAAAMFTGEACDAYVKAIVGRVVASQNKDEAIQGRKLVQRRVNEALERIEEREKYEKEIDTISTNIKADEKQLAEERTDNSQDEEIKRLKGEEENKQKVEQEKAKALWEDRKRAGTEGNWWV</sequence>
<keyword evidence="3" id="KW-1185">Reference proteome</keyword>
<dbReference type="VEuPathDB" id="FungiDB:ASPWEDRAFT_171513"/>
<organism evidence="2 3">
    <name type="scientific">Aspergillus wentii DTO 134E9</name>
    <dbReference type="NCBI Taxonomy" id="1073089"/>
    <lineage>
        <taxon>Eukaryota</taxon>
        <taxon>Fungi</taxon>
        <taxon>Dikarya</taxon>
        <taxon>Ascomycota</taxon>
        <taxon>Pezizomycotina</taxon>
        <taxon>Eurotiomycetes</taxon>
        <taxon>Eurotiomycetidae</taxon>
        <taxon>Eurotiales</taxon>
        <taxon>Aspergillaceae</taxon>
        <taxon>Aspergillus</taxon>
        <taxon>Aspergillus subgen. Cremei</taxon>
    </lineage>
</organism>
<dbReference type="EMBL" id="KV878212">
    <property type="protein sequence ID" value="OJJ34674.1"/>
    <property type="molecule type" value="Genomic_DNA"/>
</dbReference>
<dbReference type="Proteomes" id="UP000184383">
    <property type="component" value="Unassembled WGS sequence"/>
</dbReference>
<evidence type="ECO:0000313" key="2">
    <source>
        <dbReference type="EMBL" id="OJJ34674.1"/>
    </source>
</evidence>
<feature type="region of interest" description="Disordered" evidence="1">
    <location>
        <begin position="108"/>
        <end position="143"/>
    </location>
</feature>
<dbReference type="RefSeq" id="XP_040688350.1">
    <property type="nucleotide sequence ID" value="XM_040830799.1"/>
</dbReference>
<reference evidence="3" key="1">
    <citation type="journal article" date="2017" name="Genome Biol.">
        <title>Comparative genomics reveals high biological diversity and specific adaptations in the industrially and medically important fungal genus Aspergillus.</title>
        <authorList>
            <person name="de Vries R.P."/>
            <person name="Riley R."/>
            <person name="Wiebenga A."/>
            <person name="Aguilar-Osorio G."/>
            <person name="Amillis S."/>
            <person name="Uchima C.A."/>
            <person name="Anderluh G."/>
            <person name="Asadollahi M."/>
            <person name="Askin M."/>
            <person name="Barry K."/>
            <person name="Battaglia E."/>
            <person name="Bayram O."/>
            <person name="Benocci T."/>
            <person name="Braus-Stromeyer S.A."/>
            <person name="Caldana C."/>
            <person name="Canovas D."/>
            <person name="Cerqueira G.C."/>
            <person name="Chen F."/>
            <person name="Chen W."/>
            <person name="Choi C."/>
            <person name="Clum A."/>
            <person name="Dos Santos R.A."/>
            <person name="Damasio A.R."/>
            <person name="Diallinas G."/>
            <person name="Emri T."/>
            <person name="Fekete E."/>
            <person name="Flipphi M."/>
            <person name="Freyberg S."/>
            <person name="Gallo A."/>
            <person name="Gournas C."/>
            <person name="Habgood R."/>
            <person name="Hainaut M."/>
            <person name="Harispe M.L."/>
            <person name="Henrissat B."/>
            <person name="Hilden K.S."/>
            <person name="Hope R."/>
            <person name="Hossain A."/>
            <person name="Karabika E."/>
            <person name="Karaffa L."/>
            <person name="Karanyi Z."/>
            <person name="Krasevec N."/>
            <person name="Kuo A."/>
            <person name="Kusch H."/>
            <person name="LaButti K."/>
            <person name="Lagendijk E.L."/>
            <person name="Lapidus A."/>
            <person name="Levasseur A."/>
            <person name="Lindquist E."/>
            <person name="Lipzen A."/>
            <person name="Logrieco A.F."/>
            <person name="MacCabe A."/>
            <person name="Maekelae M.R."/>
            <person name="Malavazi I."/>
            <person name="Melin P."/>
            <person name="Meyer V."/>
            <person name="Mielnichuk N."/>
            <person name="Miskei M."/>
            <person name="Molnar A.P."/>
            <person name="Mule G."/>
            <person name="Ngan C.Y."/>
            <person name="Orejas M."/>
            <person name="Orosz E."/>
            <person name="Ouedraogo J.P."/>
            <person name="Overkamp K.M."/>
            <person name="Park H.-S."/>
            <person name="Perrone G."/>
            <person name="Piumi F."/>
            <person name="Punt P.J."/>
            <person name="Ram A.F."/>
            <person name="Ramon A."/>
            <person name="Rauscher S."/>
            <person name="Record E."/>
            <person name="Riano-Pachon D.M."/>
            <person name="Robert V."/>
            <person name="Roehrig J."/>
            <person name="Ruller R."/>
            <person name="Salamov A."/>
            <person name="Salih N.S."/>
            <person name="Samson R.A."/>
            <person name="Sandor E."/>
            <person name="Sanguinetti M."/>
            <person name="Schuetze T."/>
            <person name="Sepcic K."/>
            <person name="Shelest E."/>
            <person name="Sherlock G."/>
            <person name="Sophianopoulou V."/>
            <person name="Squina F.M."/>
            <person name="Sun H."/>
            <person name="Susca A."/>
            <person name="Todd R.B."/>
            <person name="Tsang A."/>
            <person name="Unkles S.E."/>
            <person name="van de Wiele N."/>
            <person name="van Rossen-Uffink D."/>
            <person name="Oliveira J.V."/>
            <person name="Vesth T.C."/>
            <person name="Visser J."/>
            <person name="Yu J.-H."/>
            <person name="Zhou M."/>
            <person name="Andersen M.R."/>
            <person name="Archer D.B."/>
            <person name="Baker S.E."/>
            <person name="Benoit I."/>
            <person name="Brakhage A.A."/>
            <person name="Braus G.H."/>
            <person name="Fischer R."/>
            <person name="Frisvad J.C."/>
            <person name="Goldman G.H."/>
            <person name="Houbraken J."/>
            <person name="Oakley B."/>
            <person name="Pocsi I."/>
            <person name="Scazzocchio C."/>
            <person name="Seiboth B."/>
            <person name="vanKuyk P.A."/>
            <person name="Wortman J."/>
            <person name="Dyer P.S."/>
            <person name="Grigoriev I.V."/>
        </authorList>
    </citation>
    <scope>NUCLEOTIDE SEQUENCE [LARGE SCALE GENOMIC DNA]</scope>
    <source>
        <strain evidence="3">DTO 134E9</strain>
    </source>
</reference>
<dbReference type="GeneID" id="63746647"/>
<proteinExistence type="predicted"/>
<accession>A0A1L9RIC8</accession>
<gene>
    <name evidence="2" type="ORF">ASPWEDRAFT_171513</name>
</gene>
<name>A0A1L9RIC8_ASPWE</name>
<protein>
    <submittedName>
        <fullName evidence="2">Uncharacterized protein</fullName>
    </submittedName>
</protein>
<evidence type="ECO:0000313" key="3">
    <source>
        <dbReference type="Proteomes" id="UP000184383"/>
    </source>
</evidence>
<dbReference type="AlphaFoldDB" id="A0A1L9RIC8"/>